<dbReference type="Proteomes" id="UP001152888">
    <property type="component" value="Unassembled WGS sequence"/>
</dbReference>
<sequence>MNLIRNDYKMTRIFFQRISYFKSIRVSPMKMKLTLLVLALLASPLVECLYLPATTLVMEAYYECYIPQPFIHLLIIITDGCENKPFFTESDTELFEEFKDEHLQGIVTEKVYECTSQLLNHPGLYKFLKTPEMEEVKNCSQLYTLQYLRKGSHVTPSEFTNCVSDRLTNKQVPSPAGDNFGCGGLL</sequence>
<protein>
    <submittedName>
        <fullName evidence="1">Uncharacterized protein</fullName>
    </submittedName>
</protein>
<gene>
    <name evidence="1" type="ORF">ACAOBT_LOCUS23459</name>
</gene>
<evidence type="ECO:0000313" key="2">
    <source>
        <dbReference type="Proteomes" id="UP001152888"/>
    </source>
</evidence>
<reference evidence="1" key="1">
    <citation type="submission" date="2022-03" db="EMBL/GenBank/DDBJ databases">
        <authorList>
            <person name="Sayadi A."/>
        </authorList>
    </citation>
    <scope>NUCLEOTIDE SEQUENCE</scope>
</reference>
<evidence type="ECO:0000313" key="1">
    <source>
        <dbReference type="EMBL" id="CAH1996981.1"/>
    </source>
</evidence>
<comment type="caution">
    <text evidence="1">The sequence shown here is derived from an EMBL/GenBank/DDBJ whole genome shotgun (WGS) entry which is preliminary data.</text>
</comment>
<proteinExistence type="predicted"/>
<organism evidence="1 2">
    <name type="scientific">Acanthoscelides obtectus</name>
    <name type="common">Bean weevil</name>
    <name type="synonym">Bruchus obtectus</name>
    <dbReference type="NCBI Taxonomy" id="200917"/>
    <lineage>
        <taxon>Eukaryota</taxon>
        <taxon>Metazoa</taxon>
        <taxon>Ecdysozoa</taxon>
        <taxon>Arthropoda</taxon>
        <taxon>Hexapoda</taxon>
        <taxon>Insecta</taxon>
        <taxon>Pterygota</taxon>
        <taxon>Neoptera</taxon>
        <taxon>Endopterygota</taxon>
        <taxon>Coleoptera</taxon>
        <taxon>Polyphaga</taxon>
        <taxon>Cucujiformia</taxon>
        <taxon>Chrysomeloidea</taxon>
        <taxon>Chrysomelidae</taxon>
        <taxon>Bruchinae</taxon>
        <taxon>Bruchini</taxon>
        <taxon>Acanthoscelides</taxon>
    </lineage>
</organism>
<accession>A0A9P0LRP5</accession>
<name>A0A9P0LRP5_ACAOB</name>
<dbReference type="EMBL" id="CAKOFQ010007274">
    <property type="protein sequence ID" value="CAH1996981.1"/>
    <property type="molecule type" value="Genomic_DNA"/>
</dbReference>
<keyword evidence="2" id="KW-1185">Reference proteome</keyword>
<dbReference type="AlphaFoldDB" id="A0A9P0LRP5"/>